<dbReference type="InterPro" id="IPR000551">
    <property type="entry name" value="MerR-type_HTH_dom"/>
</dbReference>
<dbReference type="EMBL" id="SRYR01000006">
    <property type="protein sequence ID" value="TGY41691.1"/>
    <property type="molecule type" value="Genomic_DNA"/>
</dbReference>
<evidence type="ECO:0000256" key="2">
    <source>
        <dbReference type="ARBA" id="ARBA00023125"/>
    </source>
</evidence>
<dbReference type="AlphaFoldDB" id="A0A4S2DL50"/>
<reference evidence="6 7" key="1">
    <citation type="submission" date="2019-04" db="EMBL/GenBank/DDBJ databases">
        <title>Microbes associate with the intestines of laboratory mice.</title>
        <authorList>
            <person name="Navarre W."/>
            <person name="Wong E."/>
            <person name="Huang K."/>
            <person name="Tropini C."/>
            <person name="Ng K."/>
            <person name="Yu B."/>
        </authorList>
    </citation>
    <scope>NUCLEOTIDE SEQUENCE [LARGE SCALE GENOMIC DNA]</scope>
    <source>
        <strain evidence="6 7">NM50_B9-20</strain>
    </source>
</reference>
<keyword evidence="4" id="KW-0804">Transcription</keyword>
<dbReference type="GO" id="GO:0003700">
    <property type="term" value="F:DNA-binding transcription factor activity"/>
    <property type="evidence" value="ECO:0007669"/>
    <property type="project" value="InterPro"/>
</dbReference>
<protein>
    <submittedName>
        <fullName evidence="6">MerR family transcriptional regulator</fullName>
    </submittedName>
</protein>
<evidence type="ECO:0000256" key="3">
    <source>
        <dbReference type="ARBA" id="ARBA00023159"/>
    </source>
</evidence>
<keyword evidence="1" id="KW-0805">Transcription regulation</keyword>
<evidence type="ECO:0000313" key="7">
    <source>
        <dbReference type="Proteomes" id="UP000306888"/>
    </source>
</evidence>
<dbReference type="SUPFAM" id="SSF89082">
    <property type="entry name" value="Antibiotic binding domain of TipA-like multidrug resistance regulators"/>
    <property type="match status" value="1"/>
</dbReference>
<dbReference type="InterPro" id="IPR012925">
    <property type="entry name" value="TipAS_dom"/>
</dbReference>
<organism evidence="6 7">
    <name type="scientific">Clostridium sartagoforme</name>
    <dbReference type="NCBI Taxonomy" id="84031"/>
    <lineage>
        <taxon>Bacteria</taxon>
        <taxon>Bacillati</taxon>
        <taxon>Bacillota</taxon>
        <taxon>Clostridia</taxon>
        <taxon>Eubacteriales</taxon>
        <taxon>Clostridiaceae</taxon>
        <taxon>Clostridium</taxon>
    </lineage>
</organism>
<dbReference type="InterPro" id="IPR036244">
    <property type="entry name" value="TipA-like_antibiotic-bd"/>
</dbReference>
<dbReference type="Pfam" id="PF07739">
    <property type="entry name" value="TipAS"/>
    <property type="match status" value="1"/>
</dbReference>
<gene>
    <name evidence="6" type="ORF">E5347_11815</name>
</gene>
<sequence length="252" mass="29670">MEYTIKKLAEMAGVSTRTLRYYDEIGLLKPCRVNSSGYRIYGEKEIDILQQILLYRSMDIKLEDIQNIIANPNFNICQSLIEHRESLISRRNQLDQLILTVEKTIEYKKGEISMSNKEKFEGFKKEKLKDNEEKYGKEIRDKYGKETVEASNKKFMNLSEEDFNEMQRLEAEVFENLLKVSDSGDLDSEEAKKVYENHKKWLCFSWPSYSKEAHAGLAEMYVADERFAKYYNDKAGKEVVEILRDIIVKYAR</sequence>
<keyword evidence="7" id="KW-1185">Reference proteome</keyword>
<proteinExistence type="predicted"/>
<dbReference type="CDD" id="cd01106">
    <property type="entry name" value="HTH_TipAL-Mta"/>
    <property type="match status" value="1"/>
</dbReference>
<dbReference type="SMART" id="SM00422">
    <property type="entry name" value="HTH_MERR"/>
    <property type="match status" value="1"/>
</dbReference>
<dbReference type="GO" id="GO:0003677">
    <property type="term" value="F:DNA binding"/>
    <property type="evidence" value="ECO:0007669"/>
    <property type="project" value="UniProtKB-KW"/>
</dbReference>
<dbReference type="PROSITE" id="PS50937">
    <property type="entry name" value="HTH_MERR_2"/>
    <property type="match status" value="1"/>
</dbReference>
<feature type="domain" description="HTH merR-type" evidence="5">
    <location>
        <begin position="1"/>
        <end position="71"/>
    </location>
</feature>
<dbReference type="Gene3D" id="1.10.490.50">
    <property type="entry name" value="Antibiotic binding domain of TipA-like multidrug resistance regulators"/>
    <property type="match status" value="1"/>
</dbReference>
<comment type="caution">
    <text evidence="6">The sequence shown here is derived from an EMBL/GenBank/DDBJ whole genome shotgun (WGS) entry which is preliminary data.</text>
</comment>
<dbReference type="OrthoDB" id="9814833at2"/>
<evidence type="ECO:0000313" key="6">
    <source>
        <dbReference type="EMBL" id="TGY41691.1"/>
    </source>
</evidence>
<evidence type="ECO:0000256" key="1">
    <source>
        <dbReference type="ARBA" id="ARBA00023015"/>
    </source>
</evidence>
<dbReference type="PANTHER" id="PTHR30204:SF90">
    <property type="entry name" value="HTH-TYPE TRANSCRIPTIONAL ACTIVATOR MTA"/>
    <property type="match status" value="1"/>
</dbReference>
<evidence type="ECO:0000259" key="5">
    <source>
        <dbReference type="PROSITE" id="PS50937"/>
    </source>
</evidence>
<dbReference type="InterPro" id="IPR009061">
    <property type="entry name" value="DNA-bd_dom_put_sf"/>
</dbReference>
<keyword evidence="3" id="KW-0010">Activator</keyword>
<dbReference type="Pfam" id="PF13411">
    <property type="entry name" value="MerR_1"/>
    <property type="match status" value="1"/>
</dbReference>
<dbReference type="Proteomes" id="UP000306888">
    <property type="component" value="Unassembled WGS sequence"/>
</dbReference>
<dbReference type="Gene3D" id="1.10.1660.10">
    <property type="match status" value="1"/>
</dbReference>
<evidence type="ECO:0000256" key="4">
    <source>
        <dbReference type="ARBA" id="ARBA00023163"/>
    </source>
</evidence>
<dbReference type="RefSeq" id="WP_136007433.1">
    <property type="nucleotide sequence ID" value="NZ_SRYR01000006.1"/>
</dbReference>
<accession>A0A4S2DL50</accession>
<dbReference type="PRINTS" id="PR00040">
    <property type="entry name" value="HTHMERR"/>
</dbReference>
<name>A0A4S2DL50_9CLOT</name>
<dbReference type="InterPro" id="IPR047057">
    <property type="entry name" value="MerR_fam"/>
</dbReference>
<keyword evidence="2" id="KW-0238">DNA-binding</keyword>
<dbReference type="SUPFAM" id="SSF46955">
    <property type="entry name" value="Putative DNA-binding domain"/>
    <property type="match status" value="1"/>
</dbReference>
<dbReference type="PANTHER" id="PTHR30204">
    <property type="entry name" value="REDOX-CYCLING DRUG-SENSING TRANSCRIPTIONAL ACTIVATOR SOXR"/>
    <property type="match status" value="1"/>
</dbReference>